<dbReference type="InterPro" id="IPR049900">
    <property type="entry name" value="PKS_mFAS_DH"/>
</dbReference>
<dbReference type="SMART" id="SM00827">
    <property type="entry name" value="PKS_AT"/>
    <property type="match status" value="1"/>
</dbReference>
<feature type="region of interest" description="N-terminal hotdog fold" evidence="2">
    <location>
        <begin position="833"/>
        <end position="952"/>
    </location>
</feature>
<dbReference type="SUPFAM" id="SSF53901">
    <property type="entry name" value="Thiolase-like"/>
    <property type="match status" value="2"/>
</dbReference>
<dbReference type="InterPro" id="IPR016036">
    <property type="entry name" value="Malonyl_transacylase_ACP-bd"/>
</dbReference>
<dbReference type="GO" id="GO:0004312">
    <property type="term" value="F:fatty acid synthase activity"/>
    <property type="evidence" value="ECO:0007669"/>
    <property type="project" value="TreeGrafter"/>
</dbReference>
<dbReference type="SUPFAM" id="SSF50129">
    <property type="entry name" value="GroES-like"/>
    <property type="match status" value="1"/>
</dbReference>
<organism evidence="5 6">
    <name type="scientific">Callosobruchus maculatus</name>
    <name type="common">Southern cowpea weevil</name>
    <name type="synonym">Pulse bruchid</name>
    <dbReference type="NCBI Taxonomy" id="64391"/>
    <lineage>
        <taxon>Eukaryota</taxon>
        <taxon>Metazoa</taxon>
        <taxon>Ecdysozoa</taxon>
        <taxon>Arthropoda</taxon>
        <taxon>Hexapoda</taxon>
        <taxon>Insecta</taxon>
        <taxon>Pterygota</taxon>
        <taxon>Neoptera</taxon>
        <taxon>Endopterygota</taxon>
        <taxon>Coleoptera</taxon>
        <taxon>Polyphaga</taxon>
        <taxon>Cucujiformia</taxon>
        <taxon>Chrysomeloidea</taxon>
        <taxon>Chrysomelidae</taxon>
        <taxon>Bruchinae</taxon>
        <taxon>Bruchini</taxon>
        <taxon>Callosobruchus</taxon>
    </lineage>
</organism>
<dbReference type="Gene3D" id="3.90.180.10">
    <property type="entry name" value="Medium-chain alcohol dehydrogenases, catalytic domain"/>
    <property type="match status" value="1"/>
</dbReference>
<feature type="region of interest" description="C-terminal hotdog fold" evidence="2">
    <location>
        <begin position="966"/>
        <end position="1133"/>
    </location>
</feature>
<dbReference type="InterPro" id="IPR014031">
    <property type="entry name" value="Ketoacyl_synth_C"/>
</dbReference>
<keyword evidence="6" id="KW-1185">Reference proteome</keyword>
<dbReference type="Gene3D" id="3.40.47.10">
    <property type="match status" value="1"/>
</dbReference>
<dbReference type="GO" id="GO:0006633">
    <property type="term" value="P:fatty acid biosynthetic process"/>
    <property type="evidence" value="ECO:0007669"/>
    <property type="project" value="UniProtKB-UniPathway"/>
</dbReference>
<dbReference type="Gene3D" id="3.40.366.10">
    <property type="entry name" value="Malonyl-Coenzyme A Acyl Carrier Protein, domain 2"/>
    <property type="match status" value="1"/>
</dbReference>
<dbReference type="InterPro" id="IPR032821">
    <property type="entry name" value="PKS_assoc"/>
</dbReference>
<dbReference type="InterPro" id="IPR020843">
    <property type="entry name" value="ER"/>
</dbReference>
<evidence type="ECO:0000313" key="6">
    <source>
        <dbReference type="Proteomes" id="UP000410492"/>
    </source>
</evidence>
<dbReference type="Pfam" id="PF00698">
    <property type="entry name" value="Acyl_transf_1"/>
    <property type="match status" value="1"/>
</dbReference>
<protein>
    <submittedName>
        <fullName evidence="5">Uncharacterized protein</fullName>
    </submittedName>
</protein>
<dbReference type="InterPro" id="IPR029058">
    <property type="entry name" value="AB_hydrolase_fold"/>
</dbReference>
<dbReference type="PROSITE" id="PS52004">
    <property type="entry name" value="KS3_2"/>
    <property type="match status" value="1"/>
</dbReference>
<dbReference type="Gene3D" id="3.10.129.110">
    <property type="entry name" value="Polyketide synthase dehydratase"/>
    <property type="match status" value="1"/>
</dbReference>
<dbReference type="PANTHER" id="PTHR43775">
    <property type="entry name" value="FATTY ACID SYNTHASE"/>
    <property type="match status" value="1"/>
</dbReference>
<dbReference type="InterPro" id="IPR042104">
    <property type="entry name" value="PKS_dehydratase_sf"/>
</dbReference>
<dbReference type="CDD" id="cd00833">
    <property type="entry name" value="PKS"/>
    <property type="match status" value="1"/>
</dbReference>
<proteinExistence type="predicted"/>
<dbReference type="Pfam" id="PF16197">
    <property type="entry name" value="KAsynt_C_assoc"/>
    <property type="match status" value="1"/>
</dbReference>
<evidence type="ECO:0000259" key="3">
    <source>
        <dbReference type="PROSITE" id="PS52004"/>
    </source>
</evidence>
<evidence type="ECO:0000259" key="4">
    <source>
        <dbReference type="PROSITE" id="PS52019"/>
    </source>
</evidence>
<dbReference type="Proteomes" id="UP000410492">
    <property type="component" value="Unassembled WGS sequence"/>
</dbReference>
<accession>A0A653C8L4</accession>
<dbReference type="PROSITE" id="PS52019">
    <property type="entry name" value="PKS_MFAS_DH"/>
    <property type="match status" value="1"/>
</dbReference>
<evidence type="ECO:0000256" key="1">
    <source>
        <dbReference type="ARBA" id="ARBA00023268"/>
    </source>
</evidence>
<dbReference type="InterPro" id="IPR014030">
    <property type="entry name" value="Ketoacyl_synth_N"/>
</dbReference>
<reference evidence="5 6" key="1">
    <citation type="submission" date="2019-01" db="EMBL/GenBank/DDBJ databases">
        <authorList>
            <person name="Sayadi A."/>
        </authorList>
    </citation>
    <scope>NUCLEOTIDE SEQUENCE [LARGE SCALE GENOMIC DNA]</scope>
</reference>
<dbReference type="Gene3D" id="3.30.70.3290">
    <property type="match status" value="1"/>
</dbReference>
<dbReference type="InterPro" id="IPR016035">
    <property type="entry name" value="Acyl_Trfase/lysoPLipase"/>
</dbReference>
<dbReference type="InterPro" id="IPR016039">
    <property type="entry name" value="Thiolase-like"/>
</dbReference>
<dbReference type="Gene3D" id="3.40.50.1820">
    <property type="entry name" value="alpha/beta hydrolase"/>
    <property type="match status" value="1"/>
</dbReference>
<dbReference type="OrthoDB" id="329835at2759"/>
<dbReference type="SMART" id="SM00829">
    <property type="entry name" value="PKS_ER"/>
    <property type="match status" value="1"/>
</dbReference>
<dbReference type="Pfam" id="PF02801">
    <property type="entry name" value="Ketoacyl-synt_C"/>
    <property type="match status" value="1"/>
</dbReference>
<keyword evidence="1" id="KW-0511">Multifunctional enzyme</keyword>
<dbReference type="InterPro" id="IPR013149">
    <property type="entry name" value="ADH-like_C"/>
</dbReference>
<dbReference type="GO" id="GO:0016491">
    <property type="term" value="F:oxidoreductase activity"/>
    <property type="evidence" value="ECO:0007669"/>
    <property type="project" value="InterPro"/>
</dbReference>
<dbReference type="Pfam" id="PF00109">
    <property type="entry name" value="ketoacyl-synt"/>
    <property type="match status" value="1"/>
</dbReference>
<dbReference type="SUPFAM" id="SSF51735">
    <property type="entry name" value="NAD(P)-binding Rossmann-fold domains"/>
    <property type="match status" value="1"/>
</dbReference>
<dbReference type="EMBL" id="CAACVG010007223">
    <property type="protein sequence ID" value="VEN44248.1"/>
    <property type="molecule type" value="Genomic_DNA"/>
</dbReference>
<dbReference type="SUPFAM" id="SSF53474">
    <property type="entry name" value="alpha/beta-Hydrolases"/>
    <property type="match status" value="1"/>
</dbReference>
<dbReference type="SUPFAM" id="SSF52151">
    <property type="entry name" value="FabD/lysophospholipase-like"/>
    <property type="match status" value="1"/>
</dbReference>
<dbReference type="PANTHER" id="PTHR43775:SF23">
    <property type="entry name" value="FATTY ACID SYNTHASE 3"/>
    <property type="match status" value="1"/>
</dbReference>
<dbReference type="Pfam" id="PF00107">
    <property type="entry name" value="ADH_zinc_N"/>
    <property type="match status" value="1"/>
</dbReference>
<dbReference type="CDD" id="cd05195">
    <property type="entry name" value="enoyl_red"/>
    <property type="match status" value="1"/>
</dbReference>
<feature type="domain" description="Ketosynthase family 3 (KS3)" evidence="3">
    <location>
        <begin position="6"/>
        <end position="405"/>
    </location>
</feature>
<evidence type="ECO:0000313" key="5">
    <source>
        <dbReference type="EMBL" id="VEN44248.1"/>
    </source>
</evidence>
<dbReference type="InterPro" id="IPR014043">
    <property type="entry name" value="Acyl_transferase_dom"/>
</dbReference>
<dbReference type="InterPro" id="IPR001227">
    <property type="entry name" value="Ac_transferase_dom_sf"/>
</dbReference>
<dbReference type="InterPro" id="IPR050091">
    <property type="entry name" value="PKS_NRPS_Biosynth_Enz"/>
</dbReference>
<feature type="domain" description="PKS/mFAS DH" evidence="4">
    <location>
        <begin position="833"/>
        <end position="1133"/>
    </location>
</feature>
<dbReference type="SMART" id="SM00825">
    <property type="entry name" value="PKS_KS"/>
    <property type="match status" value="1"/>
</dbReference>
<dbReference type="UniPathway" id="UPA00094"/>
<name>A0A653C8L4_CALMS</name>
<evidence type="ECO:0000256" key="2">
    <source>
        <dbReference type="PROSITE-ProRule" id="PRU01363"/>
    </source>
</evidence>
<comment type="caution">
    <text evidence="2">Lacks conserved residue(s) required for the propagation of feature annotation.</text>
</comment>
<dbReference type="InterPro" id="IPR036291">
    <property type="entry name" value="NAD(P)-bd_dom_sf"/>
</dbReference>
<dbReference type="InterPro" id="IPR020841">
    <property type="entry name" value="PKS_Beta-ketoAc_synthase_dom"/>
</dbReference>
<sequence length="2139" mass="238727">MLDIIKEDVVISGIGANFAQATNMEELKQRLFENKSQLTARWPQAIGGVCNMVGEIDSNHFDNSYFGIHRQQCTFMDPMHRLCLERTFEALIDAGVNPTEVRGKRIGVYIGSSIGENDNLFLESVVSGFGITGHSRAMMPNRISYWLNLKGPSIAYDTNWISGLEVMRLAYNAIKSGQCESVIIGTANLALHSEFQWIYHQMGLISPDGATRAFDANASGYGRGDGVAIMYMQRASQARRIYASVERISTLFNGNQPGGILDIDTNNMVEFMEELYKDAPVRPEDVEYVEAYGCGLKEIDKKEVDALEKVYCKNRKTPLKIGSSKTIFGHAEASSSLVSVAAVIVAMENGIIPATLNYEKPNPEIKGLVDGKVQVVTKNTEWKPTYAAVNAIGIDCCYGHVLLKANPKEKVPMKMDLPPLLTISTRTEEGTTKILELLKAKPRDPEYYRLIHEVFSKPIPGHLYRGYITMGEEIKQESVYYEGKPRPVWFVYSGMGSQWNGMASDLMQLPIFAESINKSAAILKTKGVDLLHIITSDDKTIFDNILHCFVGIAAIQIALTDVLKAVGIVPDGIIGHSVGELGCAYADGCMTAEQMILSSYCRGKASLEASLIPGMMAAVGLGYNQIKDRLPPTIAVACHNSGDSCTLSGPREDMEKFVAQLQAQGIFARLVNVAGIAYHSQYIKPAAPYLLEYLKQVLPQPVERSSKWISTSNKEENWNTDLARHSSAEYHTNNLLSSVLFEEGSKHIPKDAILIEIAPHGLLQAILKRSIKTATNIPLTHRGNKKGLEFLLQALGKMYLTGMNFNIANLYPKIEYPVSRGTSTLSDLAQWNHTELWRSAETSHHAQHGVRDIDISLNDEEFRSIVGHQLHDTVILPISYYLNFVFQIFDQLVAGRTEFVLENLHFRRPLSIPKFGSVPMHTMVQRGSGEFEVLSKGEVLVSGKMTFPGGDDKFLLDPDTVKVSQDNVQLSQIDVYGELQHRGHKYTGEFKRIKGLTICEEGSIAIVEQQGKWVSLLEAMLQQYLLHAGEQSQQVHTVKTIQRIAVCLKEIPTEKTDVKVQYEYFTNFLSTEGLQVLGIKSIPMDIPSERLNICALECVPLNNNKFEKIESGIELAIQMAMHEFSTTNEDGMKSVYITEYKTPGSTSLGCEIKNVLNTNILLKANLTTVDEAKEISIQQMYPQVVIVNGTAPEDVYNVISKSSAYLLSKTDKDALSHSSVIQVAQFSVGADSYSIFKKANAMPAKMVQVKGDTLSLNDLKRSSCPWVTELYAAAKESAQKQHPVFLVANQVPIEGFRKFVHEVKAQPNTEHVKFVFNMDKKQYDLQHVVKQNLLVTVIKDGIMHTYFPLSIKFKQLDDVKHSSTNVLRNKTIHYLGVNLKDETLNPAKPKKNYVGNIDYAGVTSSGERVMGLAYLDENTSQLVDDPIFQWTVPERCSLEDAVTLPHAYVSAFYMLVTKANVQPGETVLIHGGCTPIGLAVISIAHVMGCEVYTSVATDLQRAMLKQRYNFLGDYHILSCNDNSFEEALMTTTQGRGAQVILNCISGTLLTSTFSCIAEFGRFVQYGKYDLEEGNSIGMFHFLRNTSFETVKLENVFHQPKEVKEEIRKLVYKGLEGWYVRPAPYEVVEHHNVAEILSEMKKISNMKKILIKVGDSLKPSRLNVNQPNKFACNPKSCYLVYGGTAETWTDLVEWLVFHGARKIIVSSEAHPQANSLNRRLSLLQTYYRAEIVMAPSKAHTKEGFQELLSEVYQLGHIHAVFVLPGKSNSKVSDIKPVQYLEHALRTTAPKALFVSLTSTASGICHQRSSAGFATYNLQHTKNTEIADCIQALDNILDTKLNDVLVRKDKDADSAQQDGQTQHIDFRKFLPTTDQLIYAQKRAPEEPDFVQVITEGPMEIRELLPLFVIPGLTGHDELEKMFESILYPTFLAQLPNKPWPIKKMAEKYVEKMKNICPKPIYNIIAVSWGGTLLVEIARLIQKDGGVVNLYFIDSAPDVVRETLTQLGEEKDDISVSALKKIFDINDEQLLQKLKSTPGVEDRAKIVVEKFEGSEKDKMHLHKALIALVDRLEQALTVKPEDTLISGKSHLIRPSTCSQFDACGLRSYCKQIPQVELVDGDHLTIIGSRQTTDVINKTHQMK</sequence>
<dbReference type="InterPro" id="IPR011032">
    <property type="entry name" value="GroES-like_sf"/>
</dbReference>
<gene>
    <name evidence="5" type="ORF">CALMAC_LOCUS7120</name>
</gene>
<dbReference type="SUPFAM" id="SSF55048">
    <property type="entry name" value="Probable ACP-binding domain of malonyl-CoA ACP transacylase"/>
    <property type="match status" value="1"/>
</dbReference>